<dbReference type="GO" id="GO:0005886">
    <property type="term" value="C:plasma membrane"/>
    <property type="evidence" value="ECO:0007669"/>
    <property type="project" value="UniProtKB-SubCell"/>
</dbReference>
<evidence type="ECO:0000256" key="6">
    <source>
        <dbReference type="SAM" id="Phobius"/>
    </source>
</evidence>
<evidence type="ECO:0000313" key="7">
    <source>
        <dbReference type="EMBL" id="GAF70007.1"/>
    </source>
</evidence>
<dbReference type="PANTHER" id="PTHR39087">
    <property type="entry name" value="UPF0104 MEMBRANE PROTEIN MJ1595"/>
    <property type="match status" value="1"/>
</dbReference>
<evidence type="ECO:0000256" key="5">
    <source>
        <dbReference type="ARBA" id="ARBA00023136"/>
    </source>
</evidence>
<gene>
    <name evidence="7" type="ORF">S01H1_04993</name>
</gene>
<evidence type="ECO:0008006" key="8">
    <source>
        <dbReference type="Google" id="ProtNLM"/>
    </source>
</evidence>
<proteinExistence type="predicted"/>
<evidence type="ECO:0000256" key="1">
    <source>
        <dbReference type="ARBA" id="ARBA00004651"/>
    </source>
</evidence>
<keyword evidence="3 6" id="KW-0812">Transmembrane</keyword>
<dbReference type="Pfam" id="PF03706">
    <property type="entry name" value="LPG_synthase_TM"/>
    <property type="match status" value="1"/>
</dbReference>
<keyword evidence="2" id="KW-1003">Cell membrane</keyword>
<feature type="transmembrane region" description="Helical" evidence="6">
    <location>
        <begin position="123"/>
        <end position="143"/>
    </location>
</feature>
<feature type="transmembrane region" description="Helical" evidence="6">
    <location>
        <begin position="41"/>
        <end position="60"/>
    </location>
</feature>
<feature type="transmembrane region" description="Helical" evidence="6">
    <location>
        <begin position="190"/>
        <end position="206"/>
    </location>
</feature>
<keyword evidence="4 6" id="KW-1133">Transmembrane helix</keyword>
<dbReference type="EMBL" id="BARS01002608">
    <property type="protein sequence ID" value="GAF70007.1"/>
    <property type="molecule type" value="Genomic_DNA"/>
</dbReference>
<dbReference type="PANTHER" id="PTHR39087:SF2">
    <property type="entry name" value="UPF0104 MEMBRANE PROTEIN MJ1595"/>
    <property type="match status" value="1"/>
</dbReference>
<keyword evidence="5 6" id="KW-0472">Membrane</keyword>
<evidence type="ECO:0000256" key="3">
    <source>
        <dbReference type="ARBA" id="ARBA00022692"/>
    </source>
</evidence>
<accession>X0S260</accession>
<sequence length="215" mass="23969">MKKNIIISLALGAILSTLTLYLAFRNVPFVDLVSYLTSINYLWIIPAILFSLFTFVLRVIRWQIILASVRKIDFWRAFHPLMIGFMINCILPGRVGEVARPLILKKNDDVPFSTGLATVAAERVFDVGFIVMAFAAVLAYVRIDPGFDMTFGGYHLNRETLEAISGGMLTLCLGMIFGIVVISIETSRRVIINSILGIPSLFFFISPSSKQKIGE</sequence>
<name>X0S260_9ZZZZ</name>
<feature type="transmembrane region" description="Helical" evidence="6">
    <location>
        <begin position="163"/>
        <end position="184"/>
    </location>
</feature>
<dbReference type="InterPro" id="IPR022791">
    <property type="entry name" value="L-PG_synthase/AglD"/>
</dbReference>
<dbReference type="AlphaFoldDB" id="X0S260"/>
<evidence type="ECO:0000256" key="4">
    <source>
        <dbReference type="ARBA" id="ARBA00022989"/>
    </source>
</evidence>
<dbReference type="NCBIfam" id="TIGR00374">
    <property type="entry name" value="flippase-like domain"/>
    <property type="match status" value="1"/>
</dbReference>
<protein>
    <recommendedName>
        <fullName evidence="8">Flippase-like domain-containing protein</fullName>
    </recommendedName>
</protein>
<feature type="non-terminal residue" evidence="7">
    <location>
        <position position="215"/>
    </location>
</feature>
<comment type="subcellular location">
    <subcellularLocation>
        <location evidence="1">Cell membrane</location>
        <topology evidence="1">Multi-pass membrane protein</topology>
    </subcellularLocation>
</comment>
<evidence type="ECO:0000256" key="2">
    <source>
        <dbReference type="ARBA" id="ARBA00022475"/>
    </source>
</evidence>
<reference evidence="7" key="1">
    <citation type="journal article" date="2014" name="Front. Microbiol.">
        <title>High frequency of phylogenetically diverse reductive dehalogenase-homologous genes in deep subseafloor sedimentary metagenomes.</title>
        <authorList>
            <person name="Kawai M."/>
            <person name="Futagami T."/>
            <person name="Toyoda A."/>
            <person name="Takaki Y."/>
            <person name="Nishi S."/>
            <person name="Hori S."/>
            <person name="Arai W."/>
            <person name="Tsubouchi T."/>
            <person name="Morono Y."/>
            <person name="Uchiyama I."/>
            <person name="Ito T."/>
            <person name="Fujiyama A."/>
            <person name="Inagaki F."/>
            <person name="Takami H."/>
        </authorList>
    </citation>
    <scope>NUCLEOTIDE SEQUENCE</scope>
    <source>
        <strain evidence="7">Expedition CK06-06</strain>
    </source>
</reference>
<organism evidence="7">
    <name type="scientific">marine sediment metagenome</name>
    <dbReference type="NCBI Taxonomy" id="412755"/>
    <lineage>
        <taxon>unclassified sequences</taxon>
        <taxon>metagenomes</taxon>
        <taxon>ecological metagenomes</taxon>
    </lineage>
</organism>
<comment type="caution">
    <text evidence="7">The sequence shown here is derived from an EMBL/GenBank/DDBJ whole genome shotgun (WGS) entry which is preliminary data.</text>
</comment>